<name>A0A0P0CTN2_9FLAO</name>
<comment type="similarity">
    <text evidence="2">Belongs to the LemA family.</text>
</comment>
<evidence type="ECO:0000313" key="6">
    <source>
        <dbReference type="EMBL" id="ALJ03665.1"/>
    </source>
</evidence>
<dbReference type="Proteomes" id="UP000057981">
    <property type="component" value="Chromosome"/>
</dbReference>
<evidence type="ECO:0008006" key="8">
    <source>
        <dbReference type="Google" id="ProtNLM"/>
    </source>
</evidence>
<evidence type="ECO:0000256" key="4">
    <source>
        <dbReference type="ARBA" id="ARBA00022989"/>
    </source>
</evidence>
<dbReference type="GO" id="GO:0016020">
    <property type="term" value="C:membrane"/>
    <property type="evidence" value="ECO:0007669"/>
    <property type="project" value="UniProtKB-SubCell"/>
</dbReference>
<organism evidence="6 7">
    <name type="scientific">Pseudalgibacter alginicilyticus</name>
    <dbReference type="NCBI Taxonomy" id="1736674"/>
    <lineage>
        <taxon>Bacteria</taxon>
        <taxon>Pseudomonadati</taxon>
        <taxon>Bacteroidota</taxon>
        <taxon>Flavobacteriia</taxon>
        <taxon>Flavobacteriales</taxon>
        <taxon>Flavobacteriaceae</taxon>
        <taxon>Pseudalgibacter</taxon>
    </lineage>
</organism>
<keyword evidence="7" id="KW-1185">Reference proteome</keyword>
<dbReference type="EMBL" id="CP012898">
    <property type="protein sequence ID" value="ALJ03665.1"/>
    <property type="molecule type" value="Genomic_DNA"/>
</dbReference>
<evidence type="ECO:0000313" key="7">
    <source>
        <dbReference type="Proteomes" id="UP000057981"/>
    </source>
</evidence>
<evidence type="ECO:0000256" key="5">
    <source>
        <dbReference type="ARBA" id="ARBA00023136"/>
    </source>
</evidence>
<reference evidence="6 7" key="1">
    <citation type="submission" date="2015-10" db="EMBL/GenBank/DDBJ databases">
        <authorList>
            <person name="Gilbert D.G."/>
        </authorList>
    </citation>
    <scope>NUCLEOTIDE SEQUENCE [LARGE SCALE GENOMIC DNA]</scope>
    <source>
        <strain evidence="7">HZ-22</strain>
    </source>
</reference>
<protein>
    <recommendedName>
        <fullName evidence="8">LemA family protein</fullName>
    </recommendedName>
</protein>
<dbReference type="InterPro" id="IPR007156">
    <property type="entry name" value="MamQ_LemA"/>
</dbReference>
<evidence type="ECO:0000256" key="3">
    <source>
        <dbReference type="ARBA" id="ARBA00022692"/>
    </source>
</evidence>
<keyword evidence="4" id="KW-1133">Transmembrane helix</keyword>
<evidence type="ECO:0000256" key="2">
    <source>
        <dbReference type="ARBA" id="ARBA00008854"/>
    </source>
</evidence>
<keyword evidence="3" id="KW-0812">Transmembrane</keyword>
<dbReference type="OrthoDB" id="9804152at2"/>
<accession>A0A0P0CTN2</accession>
<proteinExistence type="inferred from homology"/>
<dbReference type="KEGG" id="ahz:APS56_00215"/>
<keyword evidence="5" id="KW-0472">Membrane</keyword>
<gene>
    <name evidence="6" type="ORF">APS56_00215</name>
</gene>
<dbReference type="STRING" id="1736674.APS56_00215"/>
<sequence length="184" mass="21025">MIILYVLIGFVLLAAFYGVGIYNRLVKLKTLVEEAWSGIDVQLKKRYNLIPNLVETVKGYATHEKETFENVTKARSQAQSASTVEGQQVAENQLNKSLLNLFAVAEQYPELKANENFLSLQKELSVVESDIEKSRRYYNGTIRDYNILIDSFPSNIIAGMTNFNKAAFFQIETEEERQNPQVKF</sequence>
<dbReference type="PANTHER" id="PTHR34478">
    <property type="entry name" value="PROTEIN LEMA"/>
    <property type="match status" value="1"/>
</dbReference>
<dbReference type="PANTHER" id="PTHR34478:SF1">
    <property type="entry name" value="PROTEIN LEMA"/>
    <property type="match status" value="1"/>
</dbReference>
<comment type="subcellular location">
    <subcellularLocation>
        <location evidence="1">Membrane</location>
        <topology evidence="1">Single-pass membrane protein</topology>
    </subcellularLocation>
</comment>
<dbReference type="InterPro" id="IPR023353">
    <property type="entry name" value="LemA-like_dom_sf"/>
</dbReference>
<dbReference type="Pfam" id="PF04011">
    <property type="entry name" value="LemA"/>
    <property type="match status" value="1"/>
</dbReference>
<dbReference type="RefSeq" id="WP_054723666.1">
    <property type="nucleotide sequence ID" value="NZ_CP012898.1"/>
</dbReference>
<evidence type="ECO:0000256" key="1">
    <source>
        <dbReference type="ARBA" id="ARBA00004167"/>
    </source>
</evidence>
<dbReference type="Gene3D" id="1.20.1440.20">
    <property type="entry name" value="LemA-like domain"/>
    <property type="match status" value="1"/>
</dbReference>
<dbReference type="SUPFAM" id="SSF140478">
    <property type="entry name" value="LemA-like"/>
    <property type="match status" value="1"/>
</dbReference>
<dbReference type="AlphaFoldDB" id="A0A0P0CTN2"/>
<dbReference type="PATRIC" id="fig|1736674.3.peg.47"/>